<accession>A0A135L5M7</accession>
<evidence type="ECO:0008006" key="5">
    <source>
        <dbReference type="Google" id="ProtNLM"/>
    </source>
</evidence>
<sequence>MPRWGTRRRWKMKKINLRKRQLIFISFVIFLGMMVQSFFYIEGQLQPILISIAEARVKQIATNALNDAISKKIAQNTSFNDLIQFETDNQGKIRAALFNYGEFARVVGEATARVEDTLNDLEKMEEKIKLGAAFNSKIFANAGPEIPITLVPIGHAEVTPDTNFQNAGINVVVMTVVINIKAEVQVVIPFVTKATSIATSVPIAQTQIFGEVPQFYYDGSNYNSTDPSKSTTPPPIQIIPGTPSIPNNTQPNVGEAAPSSSPAAEPIPGFESFYPIISGKGVPFTGVAQ</sequence>
<keyword evidence="4" id="KW-1185">Reference proteome</keyword>
<dbReference type="Pfam" id="PF09560">
    <property type="entry name" value="Spore_YunB"/>
    <property type="match status" value="1"/>
</dbReference>
<feature type="compositionally biased region" description="Low complexity" evidence="1">
    <location>
        <begin position="255"/>
        <end position="266"/>
    </location>
</feature>
<comment type="caution">
    <text evidence="3">The sequence shown here is derived from an EMBL/GenBank/DDBJ whole genome shotgun (WGS) entry which is preliminary data.</text>
</comment>
<evidence type="ECO:0000256" key="2">
    <source>
        <dbReference type="SAM" id="Phobius"/>
    </source>
</evidence>
<dbReference type="RefSeq" id="WP_068725670.1">
    <property type="nucleotide sequence ID" value="NZ_LSKU01000001.1"/>
</dbReference>
<dbReference type="STRING" id="1413211.U473_09540"/>
<keyword evidence="2" id="KW-0472">Membrane</keyword>
<dbReference type="NCBIfam" id="TIGR02832">
    <property type="entry name" value="spo_yunB"/>
    <property type="match status" value="1"/>
</dbReference>
<feature type="transmembrane region" description="Helical" evidence="2">
    <location>
        <begin position="21"/>
        <end position="41"/>
    </location>
</feature>
<dbReference type="InterPro" id="IPR014197">
    <property type="entry name" value="Sporulation_prot_YunB"/>
</dbReference>
<dbReference type="EMBL" id="LSKU01000001">
    <property type="protein sequence ID" value="KXG44217.1"/>
    <property type="molecule type" value="Genomic_DNA"/>
</dbReference>
<dbReference type="AlphaFoldDB" id="A0A135L5M7"/>
<reference evidence="3 4" key="1">
    <citation type="submission" date="2016-02" db="EMBL/GenBank/DDBJ databases">
        <title>Draft Genome for Tepidibacillus decaturensis nov. sp. Strain Z9, an Anaerobic, Moderately Thermophilic and Heterotrophic Bacterium from Deep Subsurface of the Illinois Basin, USA.</title>
        <authorList>
            <person name="Dong Y."/>
            <person name="Chang J.Y."/>
            <person name="Sanford R."/>
            <person name="Fouke B.W."/>
        </authorList>
    </citation>
    <scope>NUCLEOTIDE SEQUENCE [LARGE SCALE GENOMIC DNA]</scope>
    <source>
        <strain evidence="3 4">Z9</strain>
    </source>
</reference>
<dbReference type="Proteomes" id="UP000070352">
    <property type="component" value="Unassembled WGS sequence"/>
</dbReference>
<name>A0A135L5M7_9BACI</name>
<keyword evidence="2" id="KW-1133">Transmembrane helix</keyword>
<keyword evidence="2" id="KW-0812">Transmembrane</keyword>
<dbReference type="OrthoDB" id="1649278at2"/>
<evidence type="ECO:0000256" key="1">
    <source>
        <dbReference type="SAM" id="MobiDB-lite"/>
    </source>
</evidence>
<feature type="region of interest" description="Disordered" evidence="1">
    <location>
        <begin position="220"/>
        <end position="266"/>
    </location>
</feature>
<evidence type="ECO:0000313" key="4">
    <source>
        <dbReference type="Proteomes" id="UP000070352"/>
    </source>
</evidence>
<protein>
    <recommendedName>
        <fullName evidence="5">Sporulation protein YunB</fullName>
    </recommendedName>
</protein>
<proteinExistence type="predicted"/>
<organism evidence="3 4">
    <name type="scientific">Tepidibacillus decaturensis</name>
    <dbReference type="NCBI Taxonomy" id="1413211"/>
    <lineage>
        <taxon>Bacteria</taxon>
        <taxon>Bacillati</taxon>
        <taxon>Bacillota</taxon>
        <taxon>Bacilli</taxon>
        <taxon>Bacillales</taxon>
        <taxon>Bacillaceae</taxon>
        <taxon>Tepidibacillus</taxon>
    </lineage>
</organism>
<gene>
    <name evidence="3" type="ORF">U473_09540</name>
</gene>
<evidence type="ECO:0000313" key="3">
    <source>
        <dbReference type="EMBL" id="KXG44217.1"/>
    </source>
</evidence>